<dbReference type="EMBL" id="HBET01004317">
    <property type="protein sequence ID" value="CAD8558546.1"/>
    <property type="molecule type" value="Transcribed_RNA"/>
</dbReference>
<dbReference type="GO" id="GO:0008233">
    <property type="term" value="F:peptidase activity"/>
    <property type="evidence" value="ECO:0007669"/>
    <property type="project" value="InterPro"/>
</dbReference>
<keyword evidence="2" id="KW-0812">Transmembrane</keyword>
<dbReference type="AlphaFoldDB" id="A0A6U1KZV9"/>
<evidence type="ECO:0000313" key="3">
    <source>
        <dbReference type="EMBL" id="CAD8558545.1"/>
    </source>
</evidence>
<protein>
    <recommendedName>
        <fullName evidence="5">PrsW family intramembrane metalloprotease</fullName>
    </recommendedName>
</protein>
<evidence type="ECO:0008006" key="5">
    <source>
        <dbReference type="Google" id="ProtNLM"/>
    </source>
</evidence>
<feature type="compositionally biased region" description="Gly residues" evidence="1">
    <location>
        <begin position="26"/>
        <end position="42"/>
    </location>
</feature>
<feature type="transmembrane region" description="Helical" evidence="2">
    <location>
        <begin position="352"/>
        <end position="373"/>
    </location>
</feature>
<evidence type="ECO:0000256" key="1">
    <source>
        <dbReference type="SAM" id="MobiDB-lite"/>
    </source>
</evidence>
<dbReference type="InterPro" id="IPR026898">
    <property type="entry name" value="PrsW"/>
</dbReference>
<feature type="transmembrane region" description="Helical" evidence="2">
    <location>
        <begin position="111"/>
        <end position="131"/>
    </location>
</feature>
<accession>A0A6U1KZV9</accession>
<dbReference type="EMBL" id="HBET01004316">
    <property type="protein sequence ID" value="CAD8558545.1"/>
    <property type="molecule type" value="Transcribed_RNA"/>
</dbReference>
<keyword evidence="2" id="KW-1133">Transmembrane helix</keyword>
<feature type="transmembrane region" description="Helical" evidence="2">
    <location>
        <begin position="205"/>
        <end position="229"/>
    </location>
</feature>
<feature type="region of interest" description="Disordered" evidence="1">
    <location>
        <begin position="1"/>
        <end position="60"/>
    </location>
</feature>
<feature type="transmembrane region" description="Helical" evidence="2">
    <location>
        <begin position="385"/>
        <end position="404"/>
    </location>
</feature>
<keyword evidence="2" id="KW-0472">Membrane</keyword>
<organism evidence="4">
    <name type="scientific">Cafeteria roenbergensis</name>
    <name type="common">Marine flagellate</name>
    <dbReference type="NCBI Taxonomy" id="33653"/>
    <lineage>
        <taxon>Eukaryota</taxon>
        <taxon>Sar</taxon>
        <taxon>Stramenopiles</taxon>
        <taxon>Bigyra</taxon>
        <taxon>Opalozoa</taxon>
        <taxon>Bicosoecida</taxon>
        <taxon>Cafeteriaceae</taxon>
        <taxon>Cafeteria</taxon>
    </lineage>
</organism>
<feature type="transmembrane region" description="Helical" evidence="2">
    <location>
        <begin position="311"/>
        <end position="331"/>
    </location>
</feature>
<feature type="transmembrane region" description="Helical" evidence="2">
    <location>
        <begin position="151"/>
        <end position="184"/>
    </location>
</feature>
<evidence type="ECO:0000313" key="4">
    <source>
        <dbReference type="EMBL" id="CAD8558546.1"/>
    </source>
</evidence>
<dbReference type="Pfam" id="PF13367">
    <property type="entry name" value="PrsW-protease"/>
    <property type="match status" value="1"/>
</dbReference>
<evidence type="ECO:0000256" key="2">
    <source>
        <dbReference type="SAM" id="Phobius"/>
    </source>
</evidence>
<sequence>MAPASMSAADAGPDVQSTSRFTAGHGELGGSPAAGGAAGAGEGAFAAPRPDRGSKAPGSSSAAAAGAEGCWATSRDWLAYLLGAMSMMNIVLILLFAACVVALMVTSLNRLLLVPLALLPALATFLLYPHFRPNWEATPTQKEHLKQLDNLFVRSFCISATAGFVISLAIETLLTAGLVSVLFSADAVKEARAAFAARFSGKQSSAPVGVHLSLSVATVVFLFLTSYLASALVEETTKACFVRCSCCGRPASRGSRPGKLSAVACGQPDHLLTPRATALLLWSAAVGFATAENLVYTTEDSGSLEKGLATVLARTAIALPMQLVGSMLLAANLARRDFTRSAEMKQSWPMAMLGPVLFHGTFDLLVLSLPMILGRLGMTEVWLTVVNFVVSLTVVVVGAVFAFTNFQSSLEFVRAAGAAEGERLIAKANQYDPEAEEEA</sequence>
<reference evidence="4" key="1">
    <citation type="submission" date="2021-01" db="EMBL/GenBank/DDBJ databases">
        <authorList>
            <person name="Corre E."/>
            <person name="Pelletier E."/>
            <person name="Niang G."/>
            <person name="Scheremetjew M."/>
            <person name="Finn R."/>
            <person name="Kale V."/>
            <person name="Holt S."/>
            <person name="Cochrane G."/>
            <person name="Meng A."/>
            <person name="Brown T."/>
            <person name="Cohen L."/>
        </authorList>
    </citation>
    <scope>NUCLEOTIDE SEQUENCE</scope>
    <source>
        <strain evidence="4">E4-10</strain>
    </source>
</reference>
<feature type="transmembrane region" description="Helical" evidence="2">
    <location>
        <begin position="77"/>
        <end position="104"/>
    </location>
</feature>
<name>A0A6U1KZV9_CAFRO</name>
<proteinExistence type="predicted"/>
<gene>
    <name evidence="3" type="ORF">CROE0942_LOCUS2879</name>
    <name evidence="4" type="ORF">CROE0942_LOCUS2880</name>
</gene>